<dbReference type="AlphaFoldDB" id="A0AAD3H849"/>
<dbReference type="FunFam" id="1.10.472.10:FF:000093">
    <property type="entry name" value="Predicted protein"/>
    <property type="match status" value="1"/>
</dbReference>
<dbReference type="SMART" id="SM00385">
    <property type="entry name" value="CYCLIN"/>
    <property type="match status" value="1"/>
</dbReference>
<keyword evidence="1" id="KW-0195">Cyclin</keyword>
<dbReference type="PANTHER" id="PTHR10177">
    <property type="entry name" value="CYCLINS"/>
    <property type="match status" value="1"/>
</dbReference>
<feature type="compositionally biased region" description="Low complexity" evidence="2">
    <location>
        <begin position="325"/>
        <end position="337"/>
    </location>
</feature>
<proteinExistence type="inferred from homology"/>
<dbReference type="InterPro" id="IPR013763">
    <property type="entry name" value="Cyclin-like_dom"/>
</dbReference>
<comment type="caution">
    <text evidence="4">The sequence shown here is derived from an EMBL/GenBank/DDBJ whole genome shotgun (WGS) entry which is preliminary data.</text>
</comment>
<evidence type="ECO:0000259" key="3">
    <source>
        <dbReference type="SMART" id="SM00385"/>
    </source>
</evidence>
<feature type="region of interest" description="Disordered" evidence="2">
    <location>
        <begin position="297"/>
        <end position="355"/>
    </location>
</feature>
<dbReference type="InterPro" id="IPR036915">
    <property type="entry name" value="Cyclin-like_sf"/>
</dbReference>
<dbReference type="SUPFAM" id="SSF47954">
    <property type="entry name" value="Cyclin-like"/>
    <property type="match status" value="1"/>
</dbReference>
<gene>
    <name evidence="4" type="ORF">CTEN210_10222</name>
</gene>
<reference evidence="4 5" key="1">
    <citation type="journal article" date="2021" name="Sci. Rep.">
        <title>The genome of the diatom Chaetoceros tenuissimus carries an ancient integrated fragment of an extant virus.</title>
        <authorList>
            <person name="Hongo Y."/>
            <person name="Kimura K."/>
            <person name="Takaki Y."/>
            <person name="Yoshida Y."/>
            <person name="Baba S."/>
            <person name="Kobayashi G."/>
            <person name="Nagasaki K."/>
            <person name="Hano T."/>
            <person name="Tomaru Y."/>
        </authorList>
    </citation>
    <scope>NUCLEOTIDE SEQUENCE [LARGE SCALE GENOMIC DNA]</scope>
    <source>
        <strain evidence="4 5">NIES-3715</strain>
    </source>
</reference>
<dbReference type="Gene3D" id="1.10.472.10">
    <property type="entry name" value="Cyclin-like"/>
    <property type="match status" value="2"/>
</dbReference>
<keyword evidence="5" id="KW-1185">Reference proteome</keyword>
<dbReference type="Pfam" id="PF00134">
    <property type="entry name" value="Cyclin_N"/>
    <property type="match status" value="1"/>
</dbReference>
<comment type="similarity">
    <text evidence="1">Belongs to the cyclin family.</text>
</comment>
<dbReference type="InterPro" id="IPR006671">
    <property type="entry name" value="Cyclin_N"/>
</dbReference>
<evidence type="ECO:0000256" key="2">
    <source>
        <dbReference type="SAM" id="MobiDB-lite"/>
    </source>
</evidence>
<organism evidence="4 5">
    <name type="scientific">Chaetoceros tenuissimus</name>
    <dbReference type="NCBI Taxonomy" id="426638"/>
    <lineage>
        <taxon>Eukaryota</taxon>
        <taxon>Sar</taxon>
        <taxon>Stramenopiles</taxon>
        <taxon>Ochrophyta</taxon>
        <taxon>Bacillariophyta</taxon>
        <taxon>Coscinodiscophyceae</taxon>
        <taxon>Chaetocerotophycidae</taxon>
        <taxon>Chaetocerotales</taxon>
        <taxon>Chaetocerotaceae</taxon>
        <taxon>Chaetoceros</taxon>
    </lineage>
</organism>
<dbReference type="InterPro" id="IPR039361">
    <property type="entry name" value="Cyclin"/>
</dbReference>
<accession>A0AAD3H849</accession>
<sequence>MNRVLQIHVEAEGRASSPLHENEVQHERAAFVIDRVKTMMRQEQTSYLYRRFVKPPPTSKYLHEDPEDIARWREKICHWTYSVVDHFNLSRKTVAVSINLFDRYLASQGNRCDGSLALLISLTTLYIAIKVNETKKIKLETLTELSRCQFSKEDIEAMEIKILTELSWLIHPPTVLDFIFHLLKFLPPEVEMAERQQIFELSRYMAELAVSNPFFIEHHPSTIAFASILNVLQLEMNGISIPVVHRHYFYQCLERELGFNQSRPVVRFVRNRLVAMVYSSPSSKTLDKDCYDDNTTVSSDQSMISTSSVSRTSSKLVGDRSRCNSTDTRSSTKSSSSSKRRSYPRRESFIQPASD</sequence>
<dbReference type="EMBL" id="BLLK01000047">
    <property type="protein sequence ID" value="GFH53746.1"/>
    <property type="molecule type" value="Genomic_DNA"/>
</dbReference>
<evidence type="ECO:0000256" key="1">
    <source>
        <dbReference type="RuleBase" id="RU000383"/>
    </source>
</evidence>
<feature type="compositionally biased region" description="Low complexity" evidence="2">
    <location>
        <begin position="302"/>
        <end position="314"/>
    </location>
</feature>
<evidence type="ECO:0000313" key="5">
    <source>
        <dbReference type="Proteomes" id="UP001054902"/>
    </source>
</evidence>
<name>A0AAD3H849_9STRA</name>
<protein>
    <recommendedName>
        <fullName evidence="3">Cyclin-like domain-containing protein</fullName>
    </recommendedName>
</protein>
<dbReference type="Proteomes" id="UP001054902">
    <property type="component" value="Unassembled WGS sequence"/>
</dbReference>
<evidence type="ECO:0000313" key="4">
    <source>
        <dbReference type="EMBL" id="GFH53746.1"/>
    </source>
</evidence>
<feature type="domain" description="Cyclin-like" evidence="3">
    <location>
        <begin position="78"/>
        <end position="164"/>
    </location>
</feature>